<keyword evidence="2" id="KW-0732">Signal</keyword>
<evidence type="ECO:0000313" key="5">
    <source>
        <dbReference type="Proteomes" id="UP000469734"/>
    </source>
</evidence>
<dbReference type="Proteomes" id="UP000469734">
    <property type="component" value="Unassembled WGS sequence"/>
</dbReference>
<dbReference type="GO" id="GO:0006950">
    <property type="term" value="P:response to stress"/>
    <property type="evidence" value="ECO:0007669"/>
    <property type="project" value="UniProtKB-ARBA"/>
</dbReference>
<comment type="subcellular location">
    <subcellularLocation>
        <location evidence="2">Cell outer membrane</location>
    </subcellularLocation>
</comment>
<comment type="caution">
    <text evidence="4">The sequence shown here is derived from an EMBL/GenBank/DDBJ whole genome shotgun (WGS) entry which is preliminary data.</text>
</comment>
<dbReference type="AlphaFoldDB" id="A0A7X4H5X9"/>
<feature type="domain" description="Lipocalin/cytosolic fatty-acid binding" evidence="3">
    <location>
        <begin position="30"/>
        <end position="176"/>
    </location>
</feature>
<keyword evidence="2" id="KW-0998">Cell outer membrane</keyword>
<dbReference type="InterPro" id="IPR047202">
    <property type="entry name" value="Lipocalin_Blc-like_dom"/>
</dbReference>
<evidence type="ECO:0000313" key="4">
    <source>
        <dbReference type="EMBL" id="MYM75975.1"/>
    </source>
</evidence>
<dbReference type="SUPFAM" id="SSF50814">
    <property type="entry name" value="Lipocalins"/>
    <property type="match status" value="1"/>
</dbReference>
<dbReference type="CDD" id="cd19438">
    <property type="entry name" value="lipocalin_Blc-like"/>
    <property type="match status" value="1"/>
</dbReference>
<keyword evidence="2" id="KW-0472">Membrane</keyword>
<comment type="subunit">
    <text evidence="2">Homodimer.</text>
</comment>
<evidence type="ECO:0000256" key="2">
    <source>
        <dbReference type="PIRNR" id="PIRNR036893"/>
    </source>
</evidence>
<dbReference type="InterPro" id="IPR002446">
    <property type="entry name" value="Lipocalin_bac"/>
</dbReference>
<gene>
    <name evidence="4" type="ORF">GTP56_27805</name>
</gene>
<dbReference type="PIRSF" id="PIRSF036893">
    <property type="entry name" value="Lipocalin_ApoD"/>
    <property type="match status" value="1"/>
</dbReference>
<keyword evidence="2" id="KW-0449">Lipoprotein</keyword>
<feature type="signal peptide" evidence="2">
    <location>
        <begin position="1"/>
        <end position="19"/>
    </location>
</feature>
<dbReference type="EMBL" id="WWCR01000057">
    <property type="protein sequence ID" value="MYM75975.1"/>
    <property type="molecule type" value="Genomic_DNA"/>
</dbReference>
<evidence type="ECO:0000259" key="3">
    <source>
        <dbReference type="Pfam" id="PF08212"/>
    </source>
</evidence>
<dbReference type="Pfam" id="PF08212">
    <property type="entry name" value="Lipocalin_2"/>
    <property type="match status" value="1"/>
</dbReference>
<feature type="chain" id="PRO_5031674202" description="Outer membrane lipoprotein Blc" evidence="2">
    <location>
        <begin position="20"/>
        <end position="182"/>
    </location>
</feature>
<comment type="function">
    <text evidence="2">Involved in the storage or transport of lipids necessary for membrane maintenance under stressful conditions. Displays a binding preference for lysophospholipids.</text>
</comment>
<dbReference type="PRINTS" id="PR01171">
    <property type="entry name" value="BCTLIPOCALIN"/>
</dbReference>
<dbReference type="GO" id="GO:0008289">
    <property type="term" value="F:lipid binding"/>
    <property type="evidence" value="ECO:0007669"/>
    <property type="project" value="UniProtKB-UniRule"/>
</dbReference>
<dbReference type="InterPro" id="IPR022271">
    <property type="entry name" value="Lipocalin_ApoD"/>
</dbReference>
<proteinExistence type="inferred from homology"/>
<name>A0A7X4H5X9_9BURK</name>
<dbReference type="Gene3D" id="2.40.128.20">
    <property type="match status" value="1"/>
</dbReference>
<dbReference type="InterPro" id="IPR012674">
    <property type="entry name" value="Calycin"/>
</dbReference>
<accession>A0A7X4H5X9</accession>
<protein>
    <recommendedName>
        <fullName evidence="2">Outer membrane lipoprotein Blc</fullName>
    </recommendedName>
</protein>
<organism evidence="4 5">
    <name type="scientific">Duganella margarita</name>
    <dbReference type="NCBI Taxonomy" id="2692170"/>
    <lineage>
        <taxon>Bacteria</taxon>
        <taxon>Pseudomonadati</taxon>
        <taxon>Pseudomonadota</taxon>
        <taxon>Betaproteobacteria</taxon>
        <taxon>Burkholderiales</taxon>
        <taxon>Oxalobacteraceae</taxon>
        <taxon>Telluria group</taxon>
        <taxon>Duganella</taxon>
    </lineage>
</organism>
<dbReference type="GO" id="GO:0009279">
    <property type="term" value="C:cell outer membrane"/>
    <property type="evidence" value="ECO:0007669"/>
    <property type="project" value="UniProtKB-SubCell"/>
</dbReference>
<evidence type="ECO:0000256" key="1">
    <source>
        <dbReference type="ARBA" id="ARBA00006889"/>
    </source>
</evidence>
<sequence length="182" mass="19688">MKTLLSAAALALCCAGALAAEAPLPTIAALDVPRYMGTWHEIAKFPNSFQRKCVAATTATYALQKDGTVQVVNRCQTASGDMIEATAEARQVGAATSPKLKVRFAPAWLSFLPMVWADYWVLDIDDGYQLAAVGEPRREYLWILSRTPTVSPAAYEALVDRLTRQGFDTSQLVKTPAAKPAP</sequence>
<dbReference type="InterPro" id="IPR000566">
    <property type="entry name" value="Lipocln_cytosolic_FA-bd_dom"/>
</dbReference>
<dbReference type="PANTHER" id="PTHR10612">
    <property type="entry name" value="APOLIPOPROTEIN D"/>
    <property type="match status" value="1"/>
</dbReference>
<dbReference type="PANTHER" id="PTHR10612:SF34">
    <property type="entry name" value="APOLIPOPROTEIN D"/>
    <property type="match status" value="1"/>
</dbReference>
<comment type="similarity">
    <text evidence="1 2">Belongs to the calycin superfamily. Lipocalin family.</text>
</comment>
<keyword evidence="2" id="KW-0446">Lipid-binding</keyword>
<reference evidence="4 5" key="1">
    <citation type="submission" date="2019-12" db="EMBL/GenBank/DDBJ databases">
        <title>Novel species isolated from a subtropical stream in China.</title>
        <authorList>
            <person name="Lu H."/>
        </authorList>
    </citation>
    <scope>NUCLEOTIDE SEQUENCE [LARGE SCALE GENOMIC DNA]</scope>
    <source>
        <strain evidence="4 5">FT134W</strain>
    </source>
</reference>
<dbReference type="RefSeq" id="WP_161052501.1">
    <property type="nucleotide sequence ID" value="NZ_WWCR01000057.1"/>
</dbReference>